<dbReference type="Proteomes" id="UP001443914">
    <property type="component" value="Unassembled WGS sequence"/>
</dbReference>
<accession>A0AAW1GRI3</accession>
<name>A0AAW1GRI3_SAPOF</name>
<proteinExistence type="predicted"/>
<dbReference type="Pfam" id="PF04450">
    <property type="entry name" value="BSP"/>
    <property type="match status" value="1"/>
</dbReference>
<feature type="signal peptide" evidence="1">
    <location>
        <begin position="1"/>
        <end position="22"/>
    </location>
</feature>
<evidence type="ECO:0000313" key="3">
    <source>
        <dbReference type="Proteomes" id="UP001443914"/>
    </source>
</evidence>
<dbReference type="PANTHER" id="PTHR33321">
    <property type="match status" value="1"/>
</dbReference>
<dbReference type="PANTHER" id="PTHR33321:SF12">
    <property type="entry name" value="PLANT BASIC SECRETORY PROTEIN (BSP) FAMILY PROTEIN"/>
    <property type="match status" value="1"/>
</dbReference>
<evidence type="ECO:0000313" key="2">
    <source>
        <dbReference type="EMBL" id="KAK9667160.1"/>
    </source>
</evidence>
<evidence type="ECO:0000256" key="1">
    <source>
        <dbReference type="SAM" id="SignalP"/>
    </source>
</evidence>
<keyword evidence="1" id="KW-0732">Signal</keyword>
<gene>
    <name evidence="2" type="ORF">RND81_14G237500</name>
</gene>
<sequence>MSTQLIILITSLVVLLAYKVTAVTYGVYNAYPNSPGGVRFEAEIGSDYTVATLSKATNFIWETFQQTENPNDRKPGITRITVHVVPWKGEVTTKKNQLYISSIYIQNYEGDIRREITRVIYHELTHVWQWTGMGRAPKGLLEGIADYVKIKAGYADEKYGKKQGDGERWDEGAEITAYFLEYCNELRKGFVAELNAKMKNGYEESFFRELLGKSVEKVWDDYKDKYGHKD</sequence>
<organism evidence="2 3">
    <name type="scientific">Saponaria officinalis</name>
    <name type="common">Common soapwort</name>
    <name type="synonym">Lychnis saponaria</name>
    <dbReference type="NCBI Taxonomy" id="3572"/>
    <lineage>
        <taxon>Eukaryota</taxon>
        <taxon>Viridiplantae</taxon>
        <taxon>Streptophyta</taxon>
        <taxon>Embryophyta</taxon>
        <taxon>Tracheophyta</taxon>
        <taxon>Spermatophyta</taxon>
        <taxon>Magnoliopsida</taxon>
        <taxon>eudicotyledons</taxon>
        <taxon>Gunneridae</taxon>
        <taxon>Pentapetalae</taxon>
        <taxon>Caryophyllales</taxon>
        <taxon>Caryophyllaceae</taxon>
        <taxon>Caryophylleae</taxon>
        <taxon>Saponaria</taxon>
    </lineage>
</organism>
<comment type="caution">
    <text evidence="2">The sequence shown here is derived from an EMBL/GenBank/DDBJ whole genome shotgun (WGS) entry which is preliminary data.</text>
</comment>
<dbReference type="InterPro" id="IPR007541">
    <property type="entry name" value="Uncharacterised_BSP"/>
</dbReference>
<dbReference type="AlphaFoldDB" id="A0AAW1GRI3"/>
<protein>
    <recommendedName>
        <fullName evidence="4">Plant basic secretory protein (BSP) family protein</fullName>
    </recommendedName>
</protein>
<feature type="chain" id="PRO_5043452475" description="Plant basic secretory protein (BSP) family protein" evidence="1">
    <location>
        <begin position="23"/>
        <end position="230"/>
    </location>
</feature>
<dbReference type="EMBL" id="JBDFQZ010000014">
    <property type="protein sequence ID" value="KAK9667160.1"/>
    <property type="molecule type" value="Genomic_DNA"/>
</dbReference>
<evidence type="ECO:0008006" key="4">
    <source>
        <dbReference type="Google" id="ProtNLM"/>
    </source>
</evidence>
<reference evidence="2" key="1">
    <citation type="submission" date="2024-03" db="EMBL/GenBank/DDBJ databases">
        <title>WGS assembly of Saponaria officinalis var. Norfolk2.</title>
        <authorList>
            <person name="Jenkins J."/>
            <person name="Shu S."/>
            <person name="Grimwood J."/>
            <person name="Barry K."/>
            <person name="Goodstein D."/>
            <person name="Schmutz J."/>
            <person name="Leebens-Mack J."/>
            <person name="Osbourn A."/>
        </authorList>
    </citation>
    <scope>NUCLEOTIDE SEQUENCE [LARGE SCALE GENOMIC DNA]</scope>
    <source>
        <strain evidence="2">JIC</strain>
    </source>
</reference>
<keyword evidence="3" id="KW-1185">Reference proteome</keyword>